<evidence type="ECO:0000256" key="1">
    <source>
        <dbReference type="ARBA" id="ARBA00009981"/>
    </source>
</evidence>
<dbReference type="AlphaFoldDB" id="A0A1I7MIT2"/>
<gene>
    <name evidence="3" type="ORF">SAMN04487966_10371</name>
</gene>
<dbReference type="InterPro" id="IPR006442">
    <property type="entry name" value="Antitoxin_Phd/YefM"/>
</dbReference>
<protein>
    <recommendedName>
        <fullName evidence="2">Antitoxin</fullName>
    </recommendedName>
</protein>
<dbReference type="NCBIfam" id="TIGR01552">
    <property type="entry name" value="phd_fam"/>
    <property type="match status" value="1"/>
</dbReference>
<dbReference type="PANTHER" id="PTHR33713">
    <property type="entry name" value="ANTITOXIN YAFN-RELATED"/>
    <property type="match status" value="1"/>
</dbReference>
<dbReference type="InterPro" id="IPR036165">
    <property type="entry name" value="YefM-like_sf"/>
</dbReference>
<dbReference type="SUPFAM" id="SSF143120">
    <property type="entry name" value="YefM-like"/>
    <property type="match status" value="1"/>
</dbReference>
<accession>A0A1I7MIT2</accession>
<dbReference type="OrthoDB" id="9802003at2"/>
<organism evidence="3 4">
    <name type="scientific">Micrococcus terreus</name>
    <dbReference type="NCBI Taxonomy" id="574650"/>
    <lineage>
        <taxon>Bacteria</taxon>
        <taxon>Bacillati</taxon>
        <taxon>Actinomycetota</taxon>
        <taxon>Actinomycetes</taxon>
        <taxon>Micrococcales</taxon>
        <taxon>Micrococcaceae</taxon>
        <taxon>Micrococcus</taxon>
    </lineage>
</organism>
<sequence length="81" mass="9143">MAVTATEARKNLFPLIQQVNEDRAPVEITSRNGDAVLMSRADYEALEETAHLLRVPANARHLLESLAQARSGERMERDLER</sequence>
<dbReference type="InterPro" id="IPR051405">
    <property type="entry name" value="phD/YefM_antitoxin"/>
</dbReference>
<dbReference type="Gene3D" id="3.40.1620.10">
    <property type="entry name" value="YefM-like domain"/>
    <property type="match status" value="1"/>
</dbReference>
<evidence type="ECO:0000256" key="2">
    <source>
        <dbReference type="RuleBase" id="RU362080"/>
    </source>
</evidence>
<reference evidence="3 4" key="1">
    <citation type="submission" date="2016-10" db="EMBL/GenBank/DDBJ databases">
        <authorList>
            <person name="de Groot N.N."/>
        </authorList>
    </citation>
    <scope>NUCLEOTIDE SEQUENCE [LARGE SCALE GENOMIC DNA]</scope>
    <source>
        <strain evidence="3 4">CGMCC 1.7054</strain>
    </source>
</reference>
<dbReference type="EMBL" id="FPCG01000003">
    <property type="protein sequence ID" value="SFV21842.1"/>
    <property type="molecule type" value="Genomic_DNA"/>
</dbReference>
<proteinExistence type="inferred from homology"/>
<evidence type="ECO:0000313" key="3">
    <source>
        <dbReference type="EMBL" id="SFV21842.1"/>
    </source>
</evidence>
<name>A0A1I7MIT2_9MICC</name>
<comment type="function">
    <text evidence="2">Antitoxin component of a type II toxin-antitoxin (TA) system.</text>
</comment>
<evidence type="ECO:0000313" key="4">
    <source>
        <dbReference type="Proteomes" id="UP000198881"/>
    </source>
</evidence>
<dbReference type="Pfam" id="PF02604">
    <property type="entry name" value="PhdYeFM_antitox"/>
    <property type="match status" value="1"/>
</dbReference>
<dbReference type="RefSeq" id="WP_091695580.1">
    <property type="nucleotide sequence ID" value="NZ_CBDRLN010000012.1"/>
</dbReference>
<keyword evidence="4" id="KW-1185">Reference proteome</keyword>
<dbReference type="PANTHER" id="PTHR33713:SF6">
    <property type="entry name" value="ANTITOXIN YEFM"/>
    <property type="match status" value="1"/>
</dbReference>
<dbReference type="Gene3D" id="6.10.250.330">
    <property type="match status" value="1"/>
</dbReference>
<comment type="similarity">
    <text evidence="1 2">Belongs to the phD/YefM antitoxin family.</text>
</comment>
<dbReference type="Proteomes" id="UP000198881">
    <property type="component" value="Unassembled WGS sequence"/>
</dbReference>